<dbReference type="Gene3D" id="3.80.10.10">
    <property type="entry name" value="Ribonuclease Inhibitor"/>
    <property type="match status" value="1"/>
</dbReference>
<dbReference type="Proteomes" id="UP000054217">
    <property type="component" value="Unassembled WGS sequence"/>
</dbReference>
<gene>
    <name evidence="1" type="ORF">M404DRAFT_994612</name>
</gene>
<dbReference type="OrthoDB" id="3543113at2759"/>
<dbReference type="InterPro" id="IPR032675">
    <property type="entry name" value="LRR_dom_sf"/>
</dbReference>
<protein>
    <recommendedName>
        <fullName evidence="3">F-box domain-containing protein</fullName>
    </recommendedName>
</protein>
<organism evidence="1 2">
    <name type="scientific">Pisolithus tinctorius Marx 270</name>
    <dbReference type="NCBI Taxonomy" id="870435"/>
    <lineage>
        <taxon>Eukaryota</taxon>
        <taxon>Fungi</taxon>
        <taxon>Dikarya</taxon>
        <taxon>Basidiomycota</taxon>
        <taxon>Agaricomycotina</taxon>
        <taxon>Agaricomycetes</taxon>
        <taxon>Agaricomycetidae</taxon>
        <taxon>Boletales</taxon>
        <taxon>Sclerodermatineae</taxon>
        <taxon>Pisolithaceae</taxon>
        <taxon>Pisolithus</taxon>
    </lineage>
</organism>
<dbReference type="SUPFAM" id="SSF52047">
    <property type="entry name" value="RNI-like"/>
    <property type="match status" value="1"/>
</dbReference>
<accession>A0A0C3PT99</accession>
<dbReference type="InParanoid" id="A0A0C3PT99"/>
<reference evidence="1 2" key="1">
    <citation type="submission" date="2014-04" db="EMBL/GenBank/DDBJ databases">
        <authorList>
            <consortium name="DOE Joint Genome Institute"/>
            <person name="Kuo A."/>
            <person name="Kohler A."/>
            <person name="Costa M.D."/>
            <person name="Nagy L.G."/>
            <person name="Floudas D."/>
            <person name="Copeland A."/>
            <person name="Barry K.W."/>
            <person name="Cichocki N."/>
            <person name="Veneault-Fourrey C."/>
            <person name="LaButti K."/>
            <person name="Lindquist E.A."/>
            <person name="Lipzen A."/>
            <person name="Lundell T."/>
            <person name="Morin E."/>
            <person name="Murat C."/>
            <person name="Sun H."/>
            <person name="Tunlid A."/>
            <person name="Henrissat B."/>
            <person name="Grigoriev I.V."/>
            <person name="Hibbett D.S."/>
            <person name="Martin F."/>
            <person name="Nordberg H.P."/>
            <person name="Cantor M.N."/>
            <person name="Hua S.X."/>
        </authorList>
    </citation>
    <scope>NUCLEOTIDE SEQUENCE [LARGE SCALE GENOMIC DNA]</scope>
    <source>
        <strain evidence="1 2">Marx 270</strain>
    </source>
</reference>
<proteinExistence type="predicted"/>
<dbReference type="HOGENOM" id="CLU_021164_0_3_1"/>
<evidence type="ECO:0000313" key="1">
    <source>
        <dbReference type="EMBL" id="KIO11919.1"/>
    </source>
</evidence>
<reference evidence="2" key="2">
    <citation type="submission" date="2015-01" db="EMBL/GenBank/DDBJ databases">
        <title>Evolutionary Origins and Diversification of the Mycorrhizal Mutualists.</title>
        <authorList>
            <consortium name="DOE Joint Genome Institute"/>
            <consortium name="Mycorrhizal Genomics Consortium"/>
            <person name="Kohler A."/>
            <person name="Kuo A."/>
            <person name="Nagy L.G."/>
            <person name="Floudas D."/>
            <person name="Copeland A."/>
            <person name="Barry K.W."/>
            <person name="Cichocki N."/>
            <person name="Veneault-Fourrey C."/>
            <person name="LaButti K."/>
            <person name="Lindquist E.A."/>
            <person name="Lipzen A."/>
            <person name="Lundell T."/>
            <person name="Morin E."/>
            <person name="Murat C."/>
            <person name="Riley R."/>
            <person name="Ohm R."/>
            <person name="Sun H."/>
            <person name="Tunlid A."/>
            <person name="Henrissat B."/>
            <person name="Grigoriev I.V."/>
            <person name="Hibbett D.S."/>
            <person name="Martin F."/>
        </authorList>
    </citation>
    <scope>NUCLEOTIDE SEQUENCE [LARGE SCALE GENOMIC DNA]</scope>
    <source>
        <strain evidence="2">Marx 270</strain>
    </source>
</reference>
<sequence>MHNCLRILEICHHIFGFLVVDFIEICAVRYNDVARLARTCKAFKDPALDVLWRTQSSLSPLAMCLPAHLWAIEVDRGISVLHLLQEPSHEDWLSLKRYSRRIRAFDRNTLYLTQVSKNTLHTFFSTSLSHELFSSLHTLNANVLCGELNPIPSLDHIRLPQLVYLRTITLPHHVDILPSSLRELIHLQYLCNLTVTLPDGFDVNDRSDVGIYPSAQPILPSLQHLSVLATSLKRCFSLLSSITSYQLRSVEVCHRWPATQSDLYTLFQEIERIHERSPNFYTLSVRCSSARTELTSFDLPQSTLTPLLACRRLRVLKLDSIGTLNIGDAFITQVTLAWPDIEALYLEGFQRSKACVTLEGIRELLRGCRQLSSLCMAINTRILPEEDPGVRSLSLKKLRIIPSCMGDWSAIDRYLRILAPRLESLRLK</sequence>
<dbReference type="EMBL" id="KN831949">
    <property type="protein sequence ID" value="KIO11919.1"/>
    <property type="molecule type" value="Genomic_DNA"/>
</dbReference>
<dbReference type="AlphaFoldDB" id="A0A0C3PT99"/>
<evidence type="ECO:0000313" key="2">
    <source>
        <dbReference type="Proteomes" id="UP000054217"/>
    </source>
</evidence>
<keyword evidence="2" id="KW-1185">Reference proteome</keyword>
<name>A0A0C3PT99_PISTI</name>
<dbReference type="STRING" id="870435.A0A0C3PT99"/>
<evidence type="ECO:0008006" key="3">
    <source>
        <dbReference type="Google" id="ProtNLM"/>
    </source>
</evidence>